<dbReference type="KEGG" id="cvn:111132529"/>
<feature type="compositionally biased region" description="Polar residues" evidence="7">
    <location>
        <begin position="131"/>
        <end position="142"/>
    </location>
</feature>
<dbReference type="Gene3D" id="3.30.70.1820">
    <property type="entry name" value="L1 transposable element, RRM domain"/>
    <property type="match status" value="1"/>
</dbReference>
<feature type="transmembrane region" description="Helical" evidence="5">
    <location>
        <begin position="1244"/>
        <end position="1268"/>
    </location>
</feature>
<comment type="caution">
    <text evidence="5">Lacks conserved residue(s) required for the propagation of feature annotation.</text>
</comment>
<feature type="transmembrane region" description="Helical" evidence="5">
    <location>
        <begin position="387"/>
        <end position="406"/>
    </location>
</feature>
<dbReference type="PROSITE" id="PS00236">
    <property type="entry name" value="NEUROTR_ION_CHANNEL"/>
    <property type="match status" value="2"/>
</dbReference>
<feature type="transmembrane region" description="Helical" evidence="5">
    <location>
        <begin position="762"/>
        <end position="783"/>
    </location>
</feature>
<dbReference type="SUPFAM" id="SSF90112">
    <property type="entry name" value="Neurotransmitter-gated ion-channel transmembrane pore"/>
    <property type="match status" value="2"/>
</dbReference>
<feature type="coiled-coil region" evidence="6">
    <location>
        <begin position="1013"/>
        <end position="1040"/>
    </location>
</feature>
<feature type="region of interest" description="Disordered" evidence="7">
    <location>
        <begin position="898"/>
        <end position="941"/>
    </location>
</feature>
<keyword evidence="10" id="KW-1185">Reference proteome</keyword>
<name>A0A8B8E8Q6_CRAVI</name>
<feature type="domain" description="Neurotransmitter-gated ion-channel ligand-binding" evidence="8">
    <location>
        <begin position="1272"/>
        <end position="1472"/>
    </location>
</feature>
<evidence type="ECO:0000259" key="8">
    <source>
        <dbReference type="Pfam" id="PF02931"/>
    </source>
</evidence>
<comment type="subcellular location">
    <subcellularLocation>
        <location evidence="1">Membrane</location>
        <topology evidence="1">Multi-pass membrane protein</topology>
    </subcellularLocation>
</comment>
<dbReference type="FunFam" id="2.70.170.10:FF:000028">
    <property type="entry name" value="AcetylCholine Receptor"/>
    <property type="match status" value="2"/>
</dbReference>
<dbReference type="GO" id="GO:0016020">
    <property type="term" value="C:membrane"/>
    <property type="evidence" value="ECO:0007669"/>
    <property type="project" value="UniProtKB-SubCell"/>
</dbReference>
<evidence type="ECO:0000256" key="7">
    <source>
        <dbReference type="SAM" id="MobiDB-lite"/>
    </source>
</evidence>
<dbReference type="GeneID" id="111132529"/>
<gene>
    <name evidence="11" type="primary">LOC111132529</name>
</gene>
<dbReference type="InterPro" id="IPR036719">
    <property type="entry name" value="Neuro-gated_channel_TM_sf"/>
</dbReference>
<evidence type="ECO:0000313" key="11">
    <source>
        <dbReference type="RefSeq" id="XP_022336059.1"/>
    </source>
</evidence>
<reference evidence="11" key="1">
    <citation type="submission" date="2025-08" db="UniProtKB">
        <authorList>
            <consortium name="RefSeq"/>
        </authorList>
    </citation>
    <scope>IDENTIFICATION</scope>
    <source>
        <tissue evidence="11">Whole sample</tissue>
    </source>
</reference>
<feature type="transmembrane region" description="Helical" evidence="5">
    <location>
        <begin position="1473"/>
        <end position="1498"/>
    </location>
</feature>
<dbReference type="Gene3D" id="2.70.170.10">
    <property type="entry name" value="Neurotransmitter-gated ion-channel ligand-binding domain"/>
    <property type="match status" value="2"/>
</dbReference>
<keyword evidence="2 5" id="KW-0812">Transmembrane</keyword>
<organism evidence="10 11">
    <name type="scientific">Crassostrea virginica</name>
    <name type="common">Eastern oyster</name>
    <dbReference type="NCBI Taxonomy" id="6565"/>
    <lineage>
        <taxon>Eukaryota</taxon>
        <taxon>Metazoa</taxon>
        <taxon>Spiralia</taxon>
        <taxon>Lophotrochozoa</taxon>
        <taxon>Mollusca</taxon>
        <taxon>Bivalvia</taxon>
        <taxon>Autobranchia</taxon>
        <taxon>Pteriomorphia</taxon>
        <taxon>Ostreida</taxon>
        <taxon>Ostreoidea</taxon>
        <taxon>Ostreidae</taxon>
        <taxon>Crassostrea</taxon>
    </lineage>
</organism>
<feature type="transmembrane region" description="Helical" evidence="5">
    <location>
        <begin position="293"/>
        <end position="312"/>
    </location>
</feature>
<evidence type="ECO:0000256" key="6">
    <source>
        <dbReference type="SAM" id="Coils"/>
    </source>
</evidence>
<feature type="transmembrane region" description="Helical" evidence="5">
    <location>
        <begin position="795"/>
        <end position="815"/>
    </location>
</feature>
<feature type="transmembrane region" description="Helical" evidence="5">
    <location>
        <begin position="460"/>
        <end position="478"/>
    </location>
</feature>
<protein>
    <submittedName>
        <fullName evidence="11">Uncharacterized protein LOC111132529</fullName>
    </submittedName>
</protein>
<accession>A0A8B8E8Q6</accession>
<dbReference type="Proteomes" id="UP000694844">
    <property type="component" value="Chromosome 5"/>
</dbReference>
<dbReference type="InterPro" id="IPR036734">
    <property type="entry name" value="Neur_chan_lig-bd_sf"/>
</dbReference>
<dbReference type="PANTHER" id="PTHR18945">
    <property type="entry name" value="NEUROTRANSMITTER GATED ION CHANNEL"/>
    <property type="match status" value="1"/>
</dbReference>
<evidence type="ECO:0000256" key="1">
    <source>
        <dbReference type="ARBA" id="ARBA00004141"/>
    </source>
</evidence>
<dbReference type="Gene3D" id="1.20.58.390">
    <property type="entry name" value="Neurotransmitter-gated ion-channel transmembrane domain"/>
    <property type="match status" value="2"/>
</dbReference>
<proteinExistence type="inferred from homology"/>
<dbReference type="CDD" id="cd18989">
    <property type="entry name" value="LGIC_ECD_cation"/>
    <property type="match status" value="2"/>
</dbReference>
<dbReference type="InterPro" id="IPR018000">
    <property type="entry name" value="Neurotransmitter_ion_chnl_CS"/>
</dbReference>
<feature type="domain" description="Neurotransmitter-gated ion-channel transmembrane" evidence="9">
    <location>
        <begin position="1479"/>
        <end position="1565"/>
    </location>
</feature>
<sequence>MSTSTSSSENSAIPSQLPPGNSEGVINSGFEEKEEERSDLGDNFLEDIQFENLSTEKTHGNQSCDIHDLNTSEGRLQEKESEIKPATPSDKQTPRTTSNIKLNRSQQTNGLRKDEDPTHEDRKKTLIDKNQPVSLPQTASKQVDQKKQLLTAQVDDLKAGKDYVWGPLFQELPYKTVTFDPRHPSKPDPYVQEFVRQRKPVLQNGQTASLTKGYNSDASEDEEHENKWHHVTRDIIQAIFVRLLLICHSLLCVWRAVDVKKDSIYWCLALTNALLIIETIYTVVKRQGRDPKWICPCFVIYLGGTVPALWFLQIDKLDRYNAALSANVSNLTDTLQEALSSIEGIQIPVYLDPDTWVAILEQILLFVLVVGRMFLPLGSLSREELSQLLFIFIGSGSDVMELFVVFDEPQFRTNSPLKFATLTVWSVSLLQFTFVFTAAKNPKKIRLGTTEDIYHDVKEKRAVFGIEILSLLISFLLMDGPYCALRLYAIIVYKVVSYGIIFFTCKNILMLVLLLYRLFIICIKYRNRGRDKKAALREIAHHKHRRHQDYTLFVYVAIYLADINEVDVVRQNMLTTAYLELEWKDELLQWDEKSTGIYDLYFKQTEIWTPDIVLKNGVKKFEELGGDFYYLQLKPDGSVYWWPFQVFQSKCDMDITYFPFDDQFCNITFNSWSFSKYEVNLTLFSGGLPVDYYNYVENSVWDIVSTGAYASPESEVESEVTFSLHLRRKPLYYVMNLILPIILLGVINLFAFVIPADAGEKMSFSVTVFLAFAVFLSIISMQLPINSEKTSLMEMYLILQLTIGVATIAISSLQLRFHHRRPKRTVGRFLRGLVAIERCLRCKRCCHQSDSHKNGDYDAEDDEIDWNDVSSAIDFICFWTKIGKSPYYGSQFVPDDNKRRLSSDGTTPKPKSKSVKFAGTINGGHNDHKIHNTPPPAHSNTAQPAWVDQLLIRINDLDTKISKIDKVSEDLSYLCSRIENLQSRVGHLEKHTGNMGNTMGKIRKSQMHLTSNVEETKKEVKELKLINEQLQSKITDLQARSMRDNLLFFWLAEYRGRGRENCASLVSDFCETELNITGISEKIERAHRIGKFNNNKTRSIVVKFTSFKERERVRLSAHKTRNRGFAIREQFPREIVEKRKSLIPIMKRALDNKKRAVLKVDKLYIDGTLYEGEAEADSDDEDDTGETGTQINVGSKKSSRWTWKVFAVTHFLGNYQNQNKVVDVNQLRFFEQCNNQRRTSVNRMYTTVVTIFCMCLKVMHVVYGVTVVEYKNLRESLLANYSTSIRPVLDQEDTVYVFTAFWLVDINEVDVVSQNLLTTAHLELAWTDELLQWNPDTTGIYSMYFKQKEIWIPDVVLKNGVHKFKELGGDFYYLEVEPDGSVRWLPFEVFQSKCDMDITYFPFDDQFCNITFNSWSFSKYEVNMTLFDGLPVDFYNYVENSLWDIVSTGAYALPESEVESEVTFSLHLRRKPLYYVTNILMPIILLGIVGLLVFVIPADAGEKMSFAMAVFLSFAVFLTIISAHLPANSQKSSILGVYLIIQMTVGVVTIVISAFQLRLHHRKVERNVGGFYRGLVCMERFFRCRNGCSKFISATDGDPEPCNKSRYTVDWNDVSSAIDFISFWTILIFETSAFAYVLLAMVKIV</sequence>
<feature type="transmembrane region" description="Helical" evidence="5">
    <location>
        <begin position="263"/>
        <end position="281"/>
    </location>
</feature>
<dbReference type="PRINTS" id="PR00252">
    <property type="entry name" value="NRIONCHANNEL"/>
</dbReference>
<feature type="transmembrane region" description="Helical" evidence="5">
    <location>
        <begin position="1621"/>
        <end position="1642"/>
    </location>
</feature>
<feature type="transmembrane region" description="Helical" evidence="5">
    <location>
        <begin position="1504"/>
        <end position="1523"/>
    </location>
</feature>
<dbReference type="SUPFAM" id="SSF63712">
    <property type="entry name" value="Nicotinic receptor ligand binding domain-like"/>
    <property type="match status" value="2"/>
</dbReference>
<dbReference type="Pfam" id="PF02932">
    <property type="entry name" value="Neur_chan_memb"/>
    <property type="match status" value="2"/>
</dbReference>
<dbReference type="OrthoDB" id="10042902at2759"/>
<evidence type="ECO:0000256" key="2">
    <source>
        <dbReference type="ARBA" id="ARBA00022692"/>
    </source>
</evidence>
<keyword evidence="5" id="KW-0813">Transport</keyword>
<keyword evidence="5" id="KW-0406">Ion transport</keyword>
<feature type="domain" description="Neurotransmitter-gated ion-channel ligand-binding" evidence="8">
    <location>
        <begin position="547"/>
        <end position="730"/>
    </location>
</feature>
<evidence type="ECO:0000256" key="4">
    <source>
        <dbReference type="ARBA" id="ARBA00023136"/>
    </source>
</evidence>
<evidence type="ECO:0000256" key="5">
    <source>
        <dbReference type="RuleBase" id="RU000687"/>
    </source>
</evidence>
<dbReference type="InterPro" id="IPR006201">
    <property type="entry name" value="Neur_channel"/>
</dbReference>
<comment type="similarity">
    <text evidence="5">Belongs to the ligand-gated ion channel (TC 1.A.9) family.</text>
</comment>
<keyword evidence="4 5" id="KW-0472">Membrane</keyword>
<evidence type="ECO:0000256" key="3">
    <source>
        <dbReference type="ARBA" id="ARBA00022989"/>
    </source>
</evidence>
<dbReference type="CDD" id="cd19051">
    <property type="entry name" value="LGIC_TM_cation"/>
    <property type="match status" value="2"/>
</dbReference>
<dbReference type="GO" id="GO:0004888">
    <property type="term" value="F:transmembrane signaling receptor activity"/>
    <property type="evidence" value="ECO:0007669"/>
    <property type="project" value="InterPro"/>
</dbReference>
<feature type="transmembrane region" description="Helical" evidence="5">
    <location>
        <begin position="235"/>
        <end position="257"/>
    </location>
</feature>
<dbReference type="InterPro" id="IPR019169">
    <property type="entry name" value="Transmembrane_26"/>
</dbReference>
<dbReference type="GO" id="GO:0005230">
    <property type="term" value="F:extracellular ligand-gated monoatomic ion channel activity"/>
    <property type="evidence" value="ECO:0007669"/>
    <property type="project" value="InterPro"/>
</dbReference>
<dbReference type="RefSeq" id="XP_022336059.1">
    <property type="nucleotide sequence ID" value="XM_022480351.1"/>
</dbReference>
<feature type="compositionally biased region" description="Basic and acidic residues" evidence="7">
    <location>
        <begin position="54"/>
        <end position="83"/>
    </location>
</feature>
<dbReference type="Pfam" id="PF02931">
    <property type="entry name" value="Neur_chan_LBD"/>
    <property type="match status" value="2"/>
</dbReference>
<feature type="transmembrane region" description="Helical" evidence="5">
    <location>
        <begin position="1535"/>
        <end position="1557"/>
    </location>
</feature>
<evidence type="ECO:0000259" key="9">
    <source>
        <dbReference type="Pfam" id="PF02932"/>
    </source>
</evidence>
<keyword evidence="3 5" id="KW-1133">Transmembrane helix</keyword>
<keyword evidence="5" id="KW-0407">Ion channel</keyword>
<feature type="compositionally biased region" description="Basic and acidic residues" evidence="7">
    <location>
        <begin position="111"/>
        <end position="127"/>
    </location>
</feature>
<evidence type="ECO:0000313" key="10">
    <source>
        <dbReference type="Proteomes" id="UP000694844"/>
    </source>
</evidence>
<dbReference type="InterPro" id="IPR006029">
    <property type="entry name" value="Neurotrans-gated_channel_TM"/>
</dbReference>
<feature type="compositionally biased region" description="Polar residues" evidence="7">
    <location>
        <begin position="89"/>
        <end position="110"/>
    </location>
</feature>
<feature type="transmembrane region" description="Helical" evidence="5">
    <location>
        <begin position="356"/>
        <end position="375"/>
    </location>
</feature>
<dbReference type="InterPro" id="IPR038050">
    <property type="entry name" value="Neuro_actylchol_rec"/>
</dbReference>
<feature type="transmembrane region" description="Helical" evidence="5">
    <location>
        <begin position="498"/>
        <end position="523"/>
    </location>
</feature>
<dbReference type="Pfam" id="PF09772">
    <property type="entry name" value="Tmem26"/>
    <property type="match status" value="1"/>
</dbReference>
<keyword evidence="6" id="KW-0175">Coiled coil</keyword>
<feature type="domain" description="Neurotransmitter-gated ion-channel transmembrane" evidence="9">
    <location>
        <begin position="737"/>
        <end position="956"/>
    </location>
</feature>
<feature type="region of interest" description="Disordered" evidence="7">
    <location>
        <begin position="1"/>
        <end position="145"/>
    </location>
</feature>
<dbReference type="InterPro" id="IPR006202">
    <property type="entry name" value="Neur_chan_lig-bd"/>
</dbReference>
<feature type="transmembrane region" description="Helical" evidence="5">
    <location>
        <begin position="731"/>
        <end position="756"/>
    </location>
</feature>
<feature type="transmembrane region" description="Helical" evidence="5">
    <location>
        <begin position="418"/>
        <end position="439"/>
    </location>
</feature>